<evidence type="ECO:0000256" key="2">
    <source>
        <dbReference type="ARBA" id="ARBA00022729"/>
    </source>
</evidence>
<feature type="transmembrane region" description="Helical" evidence="3">
    <location>
        <begin position="12"/>
        <end position="29"/>
    </location>
</feature>
<gene>
    <name evidence="5" type="ORF">skT53_31970</name>
</gene>
<dbReference type="EMBL" id="AP023366">
    <property type="protein sequence ID" value="BCJ88212.1"/>
    <property type="molecule type" value="Genomic_DNA"/>
</dbReference>
<proteinExistence type="inferred from homology"/>
<sequence>MQTVSAYKRVGWKWGFSLVLGMLMIFMTACGNTATNSGSSASSQPVKIGVILSFTGTFAPLSESIKNGMELYFEQHNNSISNQKVEIKYEDDEGNPQVALRKYRQLVDSQKVDMLVGPISTPVLYALRDQIEKDKIVLIDANAAADDMSWDKKSDYVYRVSFSNWQNGSAGAKYFAEHVGKKAFVAGPDYPAGHENAEAFKAAFKAAGGTVVEEAYPKLGTNDFAAYMTQIAKANPDFVYAFATGTDGIRFVQQYKQFGLAGKVPLTGPLELGDELITGPAGDAAQGILAAVTYFPNLDNDVNKKFVQSYKAKYGKNPNVFSVQGYDSAQIIDAAIQKAGSKKSEDLIKVLKGISFDSPRGRITIDPKTNNPIQNMYIVKNVMKDGAIVQEVIETVKDVTMPEKAPDK</sequence>
<keyword evidence="2" id="KW-0732">Signal</keyword>
<feature type="domain" description="Leucine-binding protein" evidence="4">
    <location>
        <begin position="45"/>
        <end position="380"/>
    </location>
</feature>
<dbReference type="CDD" id="cd20014">
    <property type="entry name" value="PBP1_RPA0668_benzoate-like"/>
    <property type="match status" value="1"/>
</dbReference>
<dbReference type="InterPro" id="IPR028081">
    <property type="entry name" value="Leu-bd"/>
</dbReference>
<keyword evidence="3" id="KW-0812">Transmembrane</keyword>
<dbReference type="Pfam" id="PF13458">
    <property type="entry name" value="Peripla_BP_6"/>
    <property type="match status" value="1"/>
</dbReference>
<evidence type="ECO:0000256" key="1">
    <source>
        <dbReference type="ARBA" id="ARBA00010062"/>
    </source>
</evidence>
<dbReference type="InterPro" id="IPR028082">
    <property type="entry name" value="Peripla_BP_I"/>
</dbReference>
<evidence type="ECO:0000256" key="3">
    <source>
        <dbReference type="SAM" id="Phobius"/>
    </source>
</evidence>
<dbReference type="RefSeq" id="WP_200758857.1">
    <property type="nucleotide sequence ID" value="NZ_AP023366.1"/>
</dbReference>
<dbReference type="Gene3D" id="3.40.50.2300">
    <property type="match status" value="2"/>
</dbReference>
<dbReference type="PANTHER" id="PTHR30483">
    <property type="entry name" value="LEUCINE-SPECIFIC-BINDING PROTEIN"/>
    <property type="match status" value="1"/>
</dbReference>
<reference evidence="5 6" key="1">
    <citation type="submission" date="2020-08" db="EMBL/GenBank/DDBJ databases">
        <title>Complete Genome Sequence of Effusibacillus dendaii Strain skT53, Isolated from Farmland soil.</title>
        <authorList>
            <person name="Konishi T."/>
            <person name="Kawasaki H."/>
        </authorList>
    </citation>
    <scope>NUCLEOTIDE SEQUENCE [LARGE SCALE GENOMIC DNA]</scope>
    <source>
        <strain evidence="6">skT53</strain>
    </source>
</reference>
<accession>A0A7I8DFX0</accession>
<evidence type="ECO:0000313" key="5">
    <source>
        <dbReference type="EMBL" id="BCJ88212.1"/>
    </source>
</evidence>
<evidence type="ECO:0000259" key="4">
    <source>
        <dbReference type="Pfam" id="PF13458"/>
    </source>
</evidence>
<dbReference type="AlphaFoldDB" id="A0A7I8DFX0"/>
<comment type="similarity">
    <text evidence="1">Belongs to the leucine-binding protein family.</text>
</comment>
<protein>
    <submittedName>
        <fullName evidence="5">ABC transporter substrate-binding protein</fullName>
    </submittedName>
</protein>
<dbReference type="KEGG" id="eff:skT53_31970"/>
<keyword evidence="6" id="KW-1185">Reference proteome</keyword>
<dbReference type="InterPro" id="IPR051010">
    <property type="entry name" value="BCAA_transport"/>
</dbReference>
<dbReference type="SUPFAM" id="SSF53822">
    <property type="entry name" value="Periplasmic binding protein-like I"/>
    <property type="match status" value="1"/>
</dbReference>
<keyword evidence="3" id="KW-0472">Membrane</keyword>
<dbReference type="PANTHER" id="PTHR30483:SF6">
    <property type="entry name" value="PERIPLASMIC BINDING PROTEIN OF ABC TRANSPORTER FOR NATURAL AMINO ACIDS"/>
    <property type="match status" value="1"/>
</dbReference>
<evidence type="ECO:0000313" key="6">
    <source>
        <dbReference type="Proteomes" id="UP000593802"/>
    </source>
</evidence>
<keyword evidence="3" id="KW-1133">Transmembrane helix</keyword>
<organism evidence="5 6">
    <name type="scientific">Effusibacillus dendaii</name>
    <dbReference type="NCBI Taxonomy" id="2743772"/>
    <lineage>
        <taxon>Bacteria</taxon>
        <taxon>Bacillati</taxon>
        <taxon>Bacillota</taxon>
        <taxon>Bacilli</taxon>
        <taxon>Bacillales</taxon>
        <taxon>Alicyclobacillaceae</taxon>
        <taxon>Effusibacillus</taxon>
    </lineage>
</organism>
<name>A0A7I8DFX0_9BACL</name>
<dbReference type="Proteomes" id="UP000593802">
    <property type="component" value="Chromosome"/>
</dbReference>